<dbReference type="PANTHER" id="PTHR30146:SF138">
    <property type="entry name" value="TRANSCRIPTIONAL REGULATORY PROTEIN"/>
    <property type="match status" value="1"/>
</dbReference>
<dbReference type="InterPro" id="IPR010982">
    <property type="entry name" value="Lambda_DNA-bd_dom_sf"/>
</dbReference>
<feature type="region of interest" description="Disordered" evidence="4">
    <location>
        <begin position="320"/>
        <end position="353"/>
    </location>
</feature>
<dbReference type="Proteomes" id="UP000325797">
    <property type="component" value="Chromosome"/>
</dbReference>
<accession>A0A5J6N0N0</accession>
<dbReference type="GO" id="GO:0000976">
    <property type="term" value="F:transcription cis-regulatory region binding"/>
    <property type="evidence" value="ECO:0007669"/>
    <property type="project" value="TreeGrafter"/>
</dbReference>
<dbReference type="KEGG" id="hadh:FRZ61_29520"/>
<evidence type="ECO:0000256" key="2">
    <source>
        <dbReference type="ARBA" id="ARBA00023125"/>
    </source>
</evidence>
<dbReference type="PANTHER" id="PTHR30146">
    <property type="entry name" value="LACI-RELATED TRANSCRIPTIONAL REPRESSOR"/>
    <property type="match status" value="1"/>
</dbReference>
<dbReference type="InterPro" id="IPR028082">
    <property type="entry name" value="Peripla_BP_I"/>
</dbReference>
<dbReference type="SUPFAM" id="SSF53822">
    <property type="entry name" value="Periplasmic binding protein-like I"/>
    <property type="match status" value="1"/>
</dbReference>
<dbReference type="PROSITE" id="PS50932">
    <property type="entry name" value="HTH_LACI_2"/>
    <property type="match status" value="1"/>
</dbReference>
<reference evidence="6 7" key="1">
    <citation type="submission" date="2019-08" db="EMBL/GenBank/DDBJ databases">
        <title>Hyperibacter terrae gen. nov., sp. nov. and Hyperibacter viscosus sp. nov., two new members in the family Rhodospirillaceae isolated from the rhizosphere of Hypericum perforatum.</title>
        <authorList>
            <person name="Noviana Z."/>
        </authorList>
    </citation>
    <scope>NUCLEOTIDE SEQUENCE [LARGE SCALE GENOMIC DNA]</scope>
    <source>
        <strain evidence="6 7">R5959</strain>
    </source>
</reference>
<dbReference type="Gene3D" id="3.40.50.2300">
    <property type="match status" value="2"/>
</dbReference>
<evidence type="ECO:0000313" key="6">
    <source>
        <dbReference type="EMBL" id="QEX23017.1"/>
    </source>
</evidence>
<keyword evidence="1" id="KW-0805">Transcription regulation</keyword>
<keyword evidence="3" id="KW-0804">Transcription</keyword>
<name>A0A5J6N0N0_9PROT</name>
<evidence type="ECO:0000256" key="4">
    <source>
        <dbReference type="SAM" id="MobiDB-lite"/>
    </source>
</evidence>
<evidence type="ECO:0000256" key="3">
    <source>
        <dbReference type="ARBA" id="ARBA00023163"/>
    </source>
</evidence>
<dbReference type="InterPro" id="IPR046335">
    <property type="entry name" value="LacI/GalR-like_sensor"/>
</dbReference>
<evidence type="ECO:0000256" key="1">
    <source>
        <dbReference type="ARBA" id="ARBA00023015"/>
    </source>
</evidence>
<dbReference type="Pfam" id="PF00356">
    <property type="entry name" value="LacI"/>
    <property type="match status" value="1"/>
</dbReference>
<keyword evidence="2" id="KW-0238">DNA-binding</keyword>
<evidence type="ECO:0000259" key="5">
    <source>
        <dbReference type="PROSITE" id="PS50932"/>
    </source>
</evidence>
<dbReference type="InterPro" id="IPR000843">
    <property type="entry name" value="HTH_LacI"/>
</dbReference>
<dbReference type="SUPFAM" id="SSF47413">
    <property type="entry name" value="lambda repressor-like DNA-binding domains"/>
    <property type="match status" value="1"/>
</dbReference>
<dbReference type="EMBL" id="CP042582">
    <property type="protein sequence ID" value="QEX23017.1"/>
    <property type="molecule type" value="Genomic_DNA"/>
</dbReference>
<dbReference type="Gene3D" id="1.10.260.40">
    <property type="entry name" value="lambda repressor-like DNA-binding domains"/>
    <property type="match status" value="1"/>
</dbReference>
<dbReference type="CDD" id="cd01392">
    <property type="entry name" value="HTH_LacI"/>
    <property type="match status" value="1"/>
</dbReference>
<feature type="domain" description="HTH lacI-type" evidence="5">
    <location>
        <begin position="10"/>
        <end position="64"/>
    </location>
</feature>
<evidence type="ECO:0000313" key="7">
    <source>
        <dbReference type="Proteomes" id="UP000325797"/>
    </source>
</evidence>
<dbReference type="SMART" id="SM00354">
    <property type="entry name" value="HTH_LACI"/>
    <property type="match status" value="1"/>
</dbReference>
<dbReference type="Pfam" id="PF13377">
    <property type="entry name" value="Peripla_BP_3"/>
    <property type="match status" value="1"/>
</dbReference>
<keyword evidence="7" id="KW-1185">Reference proteome</keyword>
<gene>
    <name evidence="6" type="ORF">FRZ61_29520</name>
</gene>
<proteinExistence type="predicted"/>
<organism evidence="6 7">
    <name type="scientific">Hypericibacter adhaerens</name>
    <dbReference type="NCBI Taxonomy" id="2602016"/>
    <lineage>
        <taxon>Bacteria</taxon>
        <taxon>Pseudomonadati</taxon>
        <taxon>Pseudomonadota</taxon>
        <taxon>Alphaproteobacteria</taxon>
        <taxon>Rhodospirillales</taxon>
        <taxon>Dongiaceae</taxon>
        <taxon>Hypericibacter</taxon>
    </lineage>
</organism>
<protein>
    <submittedName>
        <fullName evidence="6">LacI family transcriptional regulator</fullName>
    </submittedName>
</protein>
<dbReference type="AlphaFoldDB" id="A0A5J6N0N0"/>
<dbReference type="GO" id="GO:0003700">
    <property type="term" value="F:DNA-binding transcription factor activity"/>
    <property type="evidence" value="ECO:0007669"/>
    <property type="project" value="TreeGrafter"/>
</dbReference>
<dbReference type="CDD" id="cd06267">
    <property type="entry name" value="PBP1_LacI_sugar_binding-like"/>
    <property type="match status" value="1"/>
</dbReference>
<sequence length="353" mass="37952">MAVTRKTGEVTIKDIAASLGIAHSTVSRALNDHPHVNPETKARVRRAAQALGYAVNSGARMMRSGASRLVGLIVPDVQNEFYNAAAKIMADYCAGEGYQLVLAVSEDDPEKELQQVQALREARVAGVLVAATASPRRDTIQMLKQLPTVQFLRRHPGIAGHSVRADDVLGIQKATAHLIGLGHRRIGYVGVTEELSTGRARADGYRNAFLEARLKPNAGLMRLGAPRPEFGREALIELLGLANPPTAIVVASPRLMLGVLEGVNRLQLSIPEDLSLVAYSDLDWYRVWQPAITAVALPVADMAATAALFLFRQIQQRSTEGAGSSTPFEPILNPRGSSAALPATLKPVKSARR</sequence>
<dbReference type="RefSeq" id="WP_191909032.1">
    <property type="nucleotide sequence ID" value="NZ_CP042582.1"/>
</dbReference>